<dbReference type="Gene3D" id="3.40.50.720">
    <property type="entry name" value="NAD(P)-binding Rossmann-like Domain"/>
    <property type="match status" value="1"/>
</dbReference>
<comment type="subunit">
    <text evidence="8">Homodimer.</text>
</comment>
<comment type="caution">
    <text evidence="11">The sequence shown here is derived from an EMBL/GenBank/DDBJ whole genome shotgun (WGS) entry which is preliminary data.</text>
</comment>
<dbReference type="InterPro" id="IPR022893">
    <property type="entry name" value="Shikimate_DH_fam"/>
</dbReference>
<feature type="active site" description="Proton acceptor" evidence="8">
    <location>
        <position position="76"/>
    </location>
</feature>
<dbReference type="PANTHER" id="PTHR21089:SF1">
    <property type="entry name" value="BIFUNCTIONAL 3-DEHYDROQUINATE DEHYDRATASE_SHIKIMATE DEHYDROGENASE, CHLOROPLASTIC"/>
    <property type="match status" value="1"/>
</dbReference>
<comment type="pathway">
    <text evidence="1 8">Metabolic intermediate biosynthesis; chorismate biosynthesis; chorismate from D-erythrose 4-phosphate and phosphoenolpyruvate: step 4/7.</text>
</comment>
<dbReference type="NCBIfam" id="TIGR00507">
    <property type="entry name" value="aroE"/>
    <property type="match status" value="1"/>
</dbReference>
<dbReference type="GO" id="GO:0009423">
    <property type="term" value="P:chorismate biosynthetic process"/>
    <property type="evidence" value="ECO:0007669"/>
    <property type="project" value="UniProtKB-UniRule"/>
</dbReference>
<keyword evidence="12" id="KW-1185">Reference proteome</keyword>
<dbReference type="PANTHER" id="PTHR21089">
    <property type="entry name" value="SHIKIMATE DEHYDROGENASE"/>
    <property type="match status" value="1"/>
</dbReference>
<evidence type="ECO:0000313" key="12">
    <source>
        <dbReference type="Proteomes" id="UP000295304"/>
    </source>
</evidence>
<feature type="binding site" evidence="8">
    <location>
        <position position="113"/>
    </location>
    <ligand>
        <name>shikimate</name>
        <dbReference type="ChEBI" id="CHEBI:36208"/>
    </ligand>
</feature>
<dbReference type="InterPro" id="IPR006151">
    <property type="entry name" value="Shikm_DH/Glu-tRNA_Rdtase"/>
</dbReference>
<accession>A0A4R3JFH7</accession>
<dbReference type="Proteomes" id="UP000295304">
    <property type="component" value="Unassembled WGS sequence"/>
</dbReference>
<gene>
    <name evidence="8" type="primary">aroE</name>
    <name evidence="11" type="ORF">EDD55_101199</name>
</gene>
<evidence type="ECO:0000256" key="8">
    <source>
        <dbReference type="HAMAP-Rule" id="MF_00222"/>
    </source>
</evidence>
<comment type="catalytic activity">
    <reaction evidence="7 8">
        <text>shikimate + NADP(+) = 3-dehydroshikimate + NADPH + H(+)</text>
        <dbReference type="Rhea" id="RHEA:17737"/>
        <dbReference type="ChEBI" id="CHEBI:15378"/>
        <dbReference type="ChEBI" id="CHEBI:16630"/>
        <dbReference type="ChEBI" id="CHEBI:36208"/>
        <dbReference type="ChEBI" id="CHEBI:57783"/>
        <dbReference type="ChEBI" id="CHEBI:58349"/>
        <dbReference type="EC" id="1.1.1.25"/>
    </reaction>
</comment>
<evidence type="ECO:0000256" key="1">
    <source>
        <dbReference type="ARBA" id="ARBA00004871"/>
    </source>
</evidence>
<evidence type="ECO:0000256" key="7">
    <source>
        <dbReference type="ARBA" id="ARBA00049442"/>
    </source>
</evidence>
<dbReference type="InterPro" id="IPR013708">
    <property type="entry name" value="Shikimate_DH-bd_N"/>
</dbReference>
<dbReference type="GO" id="GO:0004764">
    <property type="term" value="F:shikimate 3-dehydrogenase (NADP+) activity"/>
    <property type="evidence" value="ECO:0007669"/>
    <property type="project" value="UniProtKB-UniRule"/>
</dbReference>
<evidence type="ECO:0000313" key="11">
    <source>
        <dbReference type="EMBL" id="TCS64868.1"/>
    </source>
</evidence>
<feature type="binding site" evidence="8">
    <location>
        <position position="238"/>
    </location>
    <ligand>
        <name>shikimate</name>
        <dbReference type="ChEBI" id="CHEBI:36208"/>
    </ligand>
</feature>
<evidence type="ECO:0000256" key="6">
    <source>
        <dbReference type="ARBA" id="ARBA00023141"/>
    </source>
</evidence>
<keyword evidence="4 8" id="KW-0521">NADP</keyword>
<protein>
    <recommendedName>
        <fullName evidence="2 8">Shikimate dehydrogenase (NADP(+))</fullName>
        <shortName evidence="8">SDH</shortName>
        <ecNumber evidence="2 8">1.1.1.25</ecNumber>
    </recommendedName>
</protein>
<comment type="similarity">
    <text evidence="8">Belongs to the shikimate dehydrogenase family.</text>
</comment>
<dbReference type="InterPro" id="IPR046346">
    <property type="entry name" value="Aminoacid_DH-like_N_sf"/>
</dbReference>
<dbReference type="SUPFAM" id="SSF53223">
    <property type="entry name" value="Aminoacid dehydrogenase-like, N-terminal domain"/>
    <property type="match status" value="1"/>
</dbReference>
<dbReference type="GO" id="GO:0019632">
    <property type="term" value="P:shikimate metabolic process"/>
    <property type="evidence" value="ECO:0007669"/>
    <property type="project" value="InterPro"/>
</dbReference>
<dbReference type="InterPro" id="IPR036291">
    <property type="entry name" value="NAD(P)-bd_dom_sf"/>
</dbReference>
<dbReference type="EC" id="1.1.1.25" evidence="2 8"/>
<feature type="binding site" evidence="8">
    <location>
        <position position="259"/>
    </location>
    <ligand>
        <name>NADP(+)</name>
        <dbReference type="ChEBI" id="CHEBI:58349"/>
    </ligand>
</feature>
<evidence type="ECO:0000256" key="5">
    <source>
        <dbReference type="ARBA" id="ARBA00023002"/>
    </source>
</evidence>
<comment type="function">
    <text evidence="8">Involved in the biosynthesis of the chorismate, which leads to the biosynthesis of aromatic amino acids. Catalyzes the reversible NADPH linked reduction of 3-dehydroshikimate (DHSA) to yield shikimate (SA).</text>
</comment>
<dbReference type="InterPro" id="IPR011342">
    <property type="entry name" value="Shikimate_DH"/>
</dbReference>
<feature type="binding site" evidence="8">
    <location>
        <begin position="139"/>
        <end position="143"/>
    </location>
    <ligand>
        <name>NADP(+)</name>
        <dbReference type="ChEBI" id="CHEBI:58349"/>
    </ligand>
</feature>
<dbReference type="HAMAP" id="MF_00222">
    <property type="entry name" value="Shikimate_DH_AroE"/>
    <property type="match status" value="1"/>
</dbReference>
<dbReference type="Pfam" id="PF01488">
    <property type="entry name" value="Shikimate_DH"/>
    <property type="match status" value="1"/>
</dbReference>
<dbReference type="Gene3D" id="3.40.50.10860">
    <property type="entry name" value="Leucine Dehydrogenase, chain A, domain 1"/>
    <property type="match status" value="1"/>
</dbReference>
<evidence type="ECO:0000256" key="3">
    <source>
        <dbReference type="ARBA" id="ARBA00022605"/>
    </source>
</evidence>
<dbReference type="GO" id="GO:0009073">
    <property type="term" value="P:aromatic amino acid family biosynthetic process"/>
    <property type="evidence" value="ECO:0007669"/>
    <property type="project" value="UniProtKB-KW"/>
</dbReference>
<evidence type="ECO:0000259" key="9">
    <source>
        <dbReference type="Pfam" id="PF01488"/>
    </source>
</evidence>
<evidence type="ECO:0000256" key="4">
    <source>
        <dbReference type="ARBA" id="ARBA00022857"/>
    </source>
</evidence>
<dbReference type="AlphaFoldDB" id="A0A4R3JFH7"/>
<dbReference type="RefSeq" id="WP_243644660.1">
    <property type="nucleotide sequence ID" value="NZ_CP119676.1"/>
</dbReference>
<feature type="domain" description="Quinate/shikimate 5-dehydrogenase/glutamyl-tRNA reductase" evidence="9">
    <location>
        <begin position="134"/>
        <end position="176"/>
    </location>
</feature>
<sequence length="302" mass="32017">MAPDNIPPSDGYTRAGVVGWPVNHSLSPRVHGYWLEKYAIKGDYVRLATPPEDLKKTLRGLEKKGFRGVNITVPHKENALKIVDCADPAARRIGAVNTIVVGKNGRLEGSNTDGFGFLENLKSGAPRHLGRETCAVVLGAGGAARAVVVALLDQGVGEIRIVNRTRERAQRLIDDVVNFGGIPDGVRLAAHPWSGRNSALDGARVLVNTTVLGMNGRPPLAIELTAMAPGGVVNDIVYSPLTTPLLTQARARGLIAIDGLGMLLHQARPGFRAWFGAVEGTADGLPTVDDDLRAAVLKGLEC</sequence>
<keyword evidence="3 8" id="KW-0028">Amino-acid biosynthesis</keyword>
<keyword evidence="6 8" id="KW-0057">Aromatic amino acid biosynthesis</keyword>
<reference evidence="11 12" key="1">
    <citation type="submission" date="2019-03" db="EMBL/GenBank/DDBJ databases">
        <title>Genomic Encyclopedia of Type Strains, Phase IV (KMG-IV): sequencing the most valuable type-strain genomes for metagenomic binning, comparative biology and taxonomic classification.</title>
        <authorList>
            <person name="Goeker M."/>
        </authorList>
    </citation>
    <scope>NUCLEOTIDE SEQUENCE [LARGE SCALE GENOMIC DNA]</scope>
    <source>
        <strain evidence="11 12">DSM 101688</strain>
    </source>
</reference>
<comment type="caution">
    <text evidence="8">Lacks conserved residue(s) required for the propagation of feature annotation.</text>
</comment>
<name>A0A4R3JFH7_9PROT</name>
<organism evidence="11 12">
    <name type="scientific">Varunaivibrio sulfuroxidans</name>
    <dbReference type="NCBI Taxonomy" id="1773489"/>
    <lineage>
        <taxon>Bacteria</taxon>
        <taxon>Pseudomonadati</taxon>
        <taxon>Pseudomonadota</taxon>
        <taxon>Alphaproteobacteria</taxon>
        <taxon>Rhodospirillales</taxon>
        <taxon>Magnetovibrionaceae</taxon>
        <taxon>Varunaivibrio</taxon>
    </lineage>
</organism>
<feature type="binding site" evidence="8">
    <location>
        <position position="97"/>
    </location>
    <ligand>
        <name>shikimate</name>
        <dbReference type="ChEBI" id="CHEBI:36208"/>
    </ligand>
</feature>
<proteinExistence type="inferred from homology"/>
<dbReference type="GO" id="GO:0050661">
    <property type="term" value="F:NADP binding"/>
    <property type="evidence" value="ECO:0007669"/>
    <property type="project" value="InterPro"/>
</dbReference>
<keyword evidence="5 8" id="KW-0560">Oxidoreductase</keyword>
<dbReference type="NCBIfam" id="NF001312">
    <property type="entry name" value="PRK00258.1-4"/>
    <property type="match status" value="1"/>
</dbReference>
<dbReference type="CDD" id="cd01065">
    <property type="entry name" value="NAD_bind_Shikimate_DH"/>
    <property type="match status" value="1"/>
</dbReference>
<evidence type="ECO:0000259" key="10">
    <source>
        <dbReference type="Pfam" id="PF08501"/>
    </source>
</evidence>
<feature type="binding site" evidence="8">
    <location>
        <position position="72"/>
    </location>
    <ligand>
        <name>shikimate</name>
        <dbReference type="ChEBI" id="CHEBI:36208"/>
    </ligand>
</feature>
<dbReference type="SUPFAM" id="SSF51735">
    <property type="entry name" value="NAD(P)-binding Rossmann-fold domains"/>
    <property type="match status" value="1"/>
</dbReference>
<dbReference type="Pfam" id="PF08501">
    <property type="entry name" value="Shikimate_dh_N"/>
    <property type="match status" value="1"/>
</dbReference>
<feature type="binding site" evidence="8">
    <location>
        <begin position="25"/>
        <end position="27"/>
    </location>
    <ligand>
        <name>shikimate</name>
        <dbReference type="ChEBI" id="CHEBI:36208"/>
    </ligand>
</feature>
<feature type="domain" description="Shikimate dehydrogenase substrate binding N-terminal" evidence="10">
    <location>
        <begin position="17"/>
        <end position="99"/>
    </location>
</feature>
<feature type="binding site" evidence="8">
    <location>
        <position position="266"/>
    </location>
    <ligand>
        <name>shikimate</name>
        <dbReference type="ChEBI" id="CHEBI:36208"/>
    </ligand>
</feature>
<evidence type="ECO:0000256" key="2">
    <source>
        <dbReference type="ARBA" id="ARBA00012962"/>
    </source>
</evidence>
<dbReference type="GO" id="GO:0005829">
    <property type="term" value="C:cytosol"/>
    <property type="evidence" value="ECO:0007669"/>
    <property type="project" value="TreeGrafter"/>
</dbReference>
<dbReference type="EMBL" id="SLZW01000001">
    <property type="protein sequence ID" value="TCS64868.1"/>
    <property type="molecule type" value="Genomic_DNA"/>
</dbReference>
<feature type="binding site" evidence="8">
    <location>
        <begin position="163"/>
        <end position="168"/>
    </location>
    <ligand>
        <name>NADP(+)</name>
        <dbReference type="ChEBI" id="CHEBI:58349"/>
    </ligand>
</feature>
<dbReference type="GO" id="GO:0008652">
    <property type="term" value="P:amino acid biosynthetic process"/>
    <property type="evidence" value="ECO:0007669"/>
    <property type="project" value="UniProtKB-KW"/>
</dbReference>
<dbReference type="UniPathway" id="UPA00053">
    <property type="reaction ID" value="UER00087"/>
</dbReference>
<feature type="binding site" evidence="8">
    <location>
        <position position="236"/>
    </location>
    <ligand>
        <name>NADP(+)</name>
        <dbReference type="ChEBI" id="CHEBI:58349"/>
    </ligand>
</feature>